<dbReference type="InterPro" id="IPR046826">
    <property type="entry name" value="PDH_N"/>
</dbReference>
<protein>
    <recommendedName>
        <fullName evidence="2">Prephenate/arogenate dehydrogenase domain-containing protein</fullName>
    </recommendedName>
</protein>
<dbReference type="Pfam" id="PF02153">
    <property type="entry name" value="PDH_N"/>
    <property type="match status" value="1"/>
</dbReference>
<dbReference type="Gene3D" id="3.40.50.720">
    <property type="entry name" value="NAD(P)-binding Rossmann-like Domain"/>
    <property type="match status" value="1"/>
</dbReference>
<feature type="domain" description="Prephenate/arogenate dehydrogenase" evidence="2">
    <location>
        <begin position="10"/>
        <end position="273"/>
    </location>
</feature>
<dbReference type="InterPro" id="IPR036291">
    <property type="entry name" value="NAD(P)-bd_dom_sf"/>
</dbReference>
<evidence type="ECO:0000256" key="1">
    <source>
        <dbReference type="ARBA" id="ARBA00023002"/>
    </source>
</evidence>
<dbReference type="GO" id="GO:0008977">
    <property type="term" value="F:prephenate dehydrogenase (NAD+) activity"/>
    <property type="evidence" value="ECO:0007669"/>
    <property type="project" value="InterPro"/>
</dbReference>
<keyword evidence="1" id="KW-0560">Oxidoreductase</keyword>
<evidence type="ECO:0000313" key="3">
    <source>
        <dbReference type="EMBL" id="GMN41212.1"/>
    </source>
</evidence>
<sequence length="273" mass="30956">MSTGAASTNLKIGIVGFGNFAQFLAKTIIKQGHSLTATSRSDYSQICLNLGVSFYKDVEAFLEADNDVVMICTSILSMSEVMKPMPLHCLQRPTLFVDVLSVKEFPKNFLLQVLPEESDVLCAHPMFGPESGKNGWKDLTFKSNRSFSRLFWFAVLVLKKEEGCRMLEMSCEEHDKMAAKSQFLTHTIGRILSEMEIKSTPVNTKGFETLIQLKENTTKDSFDLYSGLFLRNRFAKQELENLELAFKKVKQKLLDRMIDVQDIDDVPLSQRVE</sequence>
<dbReference type="InterPro" id="IPR045011">
    <property type="entry name" value="TYRAAT1/2"/>
</dbReference>
<dbReference type="PANTHER" id="PTHR43207">
    <property type="entry name" value="AROGENATE DEHYDROGENASE-RELATED"/>
    <property type="match status" value="1"/>
</dbReference>
<comment type="caution">
    <text evidence="3">The sequence shown here is derived from an EMBL/GenBank/DDBJ whole genome shotgun (WGS) entry which is preliminary data.</text>
</comment>
<dbReference type="PROSITE" id="PS51176">
    <property type="entry name" value="PDH_ADH"/>
    <property type="match status" value="1"/>
</dbReference>
<dbReference type="GO" id="GO:0004665">
    <property type="term" value="F:prephenate dehydrogenase (NADP+) activity"/>
    <property type="evidence" value="ECO:0007669"/>
    <property type="project" value="InterPro"/>
</dbReference>
<dbReference type="GO" id="GO:0006571">
    <property type="term" value="P:tyrosine biosynthetic process"/>
    <property type="evidence" value="ECO:0007669"/>
    <property type="project" value="InterPro"/>
</dbReference>
<dbReference type="InterPro" id="IPR003099">
    <property type="entry name" value="Prephen_DH"/>
</dbReference>
<organism evidence="3 4">
    <name type="scientific">Ficus carica</name>
    <name type="common">Common fig</name>
    <dbReference type="NCBI Taxonomy" id="3494"/>
    <lineage>
        <taxon>Eukaryota</taxon>
        <taxon>Viridiplantae</taxon>
        <taxon>Streptophyta</taxon>
        <taxon>Embryophyta</taxon>
        <taxon>Tracheophyta</taxon>
        <taxon>Spermatophyta</taxon>
        <taxon>Magnoliopsida</taxon>
        <taxon>eudicotyledons</taxon>
        <taxon>Gunneridae</taxon>
        <taxon>Pentapetalae</taxon>
        <taxon>rosids</taxon>
        <taxon>fabids</taxon>
        <taxon>Rosales</taxon>
        <taxon>Moraceae</taxon>
        <taxon>Ficeae</taxon>
        <taxon>Ficus</taxon>
    </lineage>
</organism>
<dbReference type="GO" id="GO:0033730">
    <property type="term" value="F:arogenate dehydrogenase (NADP+) activity"/>
    <property type="evidence" value="ECO:0007669"/>
    <property type="project" value="InterPro"/>
</dbReference>
<dbReference type="PANTHER" id="PTHR43207:SF3">
    <property type="entry name" value="AROGENATE DEHYDROGENASE 1, CHLOROPLASTIC-LIKE"/>
    <property type="match status" value="1"/>
</dbReference>
<accession>A0AA87ZX98</accession>
<gene>
    <name evidence="3" type="ORF">TIFTF001_010440</name>
</gene>
<dbReference type="Proteomes" id="UP001187192">
    <property type="component" value="Unassembled WGS sequence"/>
</dbReference>
<dbReference type="SUPFAM" id="SSF51735">
    <property type="entry name" value="NAD(P)-binding Rossmann-fold domains"/>
    <property type="match status" value="1"/>
</dbReference>
<keyword evidence="4" id="KW-1185">Reference proteome</keyword>
<dbReference type="EMBL" id="BTGU01000012">
    <property type="protein sequence ID" value="GMN41212.1"/>
    <property type="molecule type" value="Genomic_DNA"/>
</dbReference>
<dbReference type="AlphaFoldDB" id="A0AA87ZX98"/>
<dbReference type="InterPro" id="IPR059064">
    <property type="entry name" value="TYRAAT2_C"/>
</dbReference>
<name>A0AA87ZX98_FICCA</name>
<dbReference type="GO" id="GO:0070403">
    <property type="term" value="F:NAD+ binding"/>
    <property type="evidence" value="ECO:0007669"/>
    <property type="project" value="InterPro"/>
</dbReference>
<evidence type="ECO:0000313" key="4">
    <source>
        <dbReference type="Proteomes" id="UP001187192"/>
    </source>
</evidence>
<reference evidence="3" key="1">
    <citation type="submission" date="2023-07" db="EMBL/GenBank/DDBJ databases">
        <title>draft genome sequence of fig (Ficus carica).</title>
        <authorList>
            <person name="Takahashi T."/>
            <person name="Nishimura K."/>
        </authorList>
    </citation>
    <scope>NUCLEOTIDE SEQUENCE</scope>
</reference>
<evidence type="ECO:0000259" key="2">
    <source>
        <dbReference type="PROSITE" id="PS51176"/>
    </source>
</evidence>
<dbReference type="Pfam" id="PF26213">
    <property type="entry name" value="TYRAAT1_C"/>
    <property type="match status" value="1"/>
</dbReference>
<proteinExistence type="predicted"/>